<keyword evidence="2" id="KW-1185">Reference proteome</keyword>
<name>A0A3P7JIL9_STRVU</name>
<organism evidence="1 2">
    <name type="scientific">Strongylus vulgaris</name>
    <name type="common">Blood worm</name>
    <dbReference type="NCBI Taxonomy" id="40348"/>
    <lineage>
        <taxon>Eukaryota</taxon>
        <taxon>Metazoa</taxon>
        <taxon>Ecdysozoa</taxon>
        <taxon>Nematoda</taxon>
        <taxon>Chromadorea</taxon>
        <taxon>Rhabditida</taxon>
        <taxon>Rhabditina</taxon>
        <taxon>Rhabditomorpha</taxon>
        <taxon>Strongyloidea</taxon>
        <taxon>Strongylidae</taxon>
        <taxon>Strongylus</taxon>
    </lineage>
</organism>
<dbReference type="AlphaFoldDB" id="A0A3P7JIL9"/>
<dbReference type="EMBL" id="UYYB01121920">
    <property type="protein sequence ID" value="VDM83246.1"/>
    <property type="molecule type" value="Genomic_DNA"/>
</dbReference>
<dbReference type="Proteomes" id="UP000270094">
    <property type="component" value="Unassembled WGS sequence"/>
</dbReference>
<evidence type="ECO:0000313" key="1">
    <source>
        <dbReference type="EMBL" id="VDM83246.1"/>
    </source>
</evidence>
<reference evidence="1 2" key="1">
    <citation type="submission" date="2018-11" db="EMBL/GenBank/DDBJ databases">
        <authorList>
            <consortium name="Pathogen Informatics"/>
        </authorList>
    </citation>
    <scope>NUCLEOTIDE SEQUENCE [LARGE SCALE GENOMIC DNA]</scope>
</reference>
<accession>A0A3P7JIL9</accession>
<protein>
    <submittedName>
        <fullName evidence="1">Uncharacterized protein</fullName>
    </submittedName>
</protein>
<dbReference type="OrthoDB" id="5866322at2759"/>
<gene>
    <name evidence="1" type="ORF">SVUK_LOCUS18244</name>
</gene>
<proteinExistence type="predicted"/>
<sequence>MLLPADELVRLHSLVGIGKRPNQHYLPSGCRAMLRLNYSFSEQLLKITTLHDEHLNHEVSPEMFRKVSAKLKRSSCGGIGKRPNQHYLPSGCRAMLRLNYSFSEQMSLTQPNAMANVAIALQQQQIMASLLSQQKENINLAAGLSSIGIPRPQPSMLNILSMMGLQQRMLLQQQPAYGLVAPLTQQIATPPQAQSVTTLEEKPNANDLDRQVDQILLDLCSFLKAKG</sequence>
<evidence type="ECO:0000313" key="2">
    <source>
        <dbReference type="Proteomes" id="UP000270094"/>
    </source>
</evidence>